<dbReference type="InterPro" id="IPR019240">
    <property type="entry name" value="DUF2196"/>
</dbReference>
<keyword evidence="3" id="KW-1185">Reference proteome</keyword>
<dbReference type="KEGG" id="haxz:M0R88_17380"/>
<organism evidence="2 3">
    <name type="scientific">Halorussus gelatinilyticus</name>
    <dbReference type="NCBI Taxonomy" id="2937524"/>
    <lineage>
        <taxon>Archaea</taxon>
        <taxon>Methanobacteriati</taxon>
        <taxon>Methanobacteriota</taxon>
        <taxon>Stenosarchaea group</taxon>
        <taxon>Halobacteria</taxon>
        <taxon>Halobacteriales</taxon>
        <taxon>Haladaptataceae</taxon>
        <taxon>Halorussus</taxon>
    </lineage>
</organism>
<dbReference type="Proteomes" id="UP000830434">
    <property type="component" value="Chromosome"/>
</dbReference>
<reference evidence="2" key="1">
    <citation type="submission" date="2022-04" db="EMBL/GenBank/DDBJ databases">
        <title>Diverse halophilic archaea isolated from saline environments.</title>
        <authorList>
            <person name="Cui H.-L."/>
        </authorList>
    </citation>
    <scope>NUCLEOTIDE SEQUENCE</scope>
    <source>
        <strain evidence="2">XZYJT40</strain>
    </source>
</reference>
<feature type="region of interest" description="Disordered" evidence="1">
    <location>
        <begin position="1"/>
        <end position="33"/>
    </location>
</feature>
<dbReference type="EMBL" id="CP096658">
    <property type="protein sequence ID" value="UPW00267.1"/>
    <property type="molecule type" value="Genomic_DNA"/>
</dbReference>
<evidence type="ECO:0000313" key="2">
    <source>
        <dbReference type="EMBL" id="UPW00267.1"/>
    </source>
</evidence>
<sequence length="68" mass="7397">MSGNRPTEDELRRGMTVEIDQSNADNAPDADPIRGEIRTVIDEGDSPQGVKVELKSGVTGYVERVVPE</sequence>
<dbReference type="RefSeq" id="WP_248654679.1">
    <property type="nucleotide sequence ID" value="NZ_CP096658.1"/>
</dbReference>
<name>A0A8U0IGR9_9EURY</name>
<accession>A0A8U0IGR9</accession>
<evidence type="ECO:0000256" key="1">
    <source>
        <dbReference type="SAM" id="MobiDB-lite"/>
    </source>
</evidence>
<protein>
    <submittedName>
        <fullName evidence="2">YwbE family protein</fullName>
    </submittedName>
</protein>
<dbReference type="Pfam" id="PF09962">
    <property type="entry name" value="DUF2196"/>
    <property type="match status" value="1"/>
</dbReference>
<evidence type="ECO:0000313" key="3">
    <source>
        <dbReference type="Proteomes" id="UP000830434"/>
    </source>
</evidence>
<dbReference type="GeneID" id="72191665"/>
<proteinExistence type="predicted"/>
<dbReference type="AlphaFoldDB" id="A0A8U0IGR9"/>
<gene>
    <name evidence="2" type="ORF">M0R88_17380</name>
</gene>
<feature type="compositionally biased region" description="Basic and acidic residues" evidence="1">
    <location>
        <begin position="1"/>
        <end position="15"/>
    </location>
</feature>